<comment type="caution">
    <text evidence="1">The sequence shown here is derived from an EMBL/GenBank/DDBJ whole genome shotgun (WGS) entry which is preliminary data.</text>
</comment>
<keyword evidence="2" id="KW-1185">Reference proteome</keyword>
<dbReference type="EMBL" id="JADNRY010000029">
    <property type="protein sequence ID" value="KAF9071893.1"/>
    <property type="molecule type" value="Genomic_DNA"/>
</dbReference>
<name>A0A9P5PZ54_9AGAR</name>
<sequence>MAPSILNLLAYSFERFERFEPHTNRSGVISWVESLFLFLFFRDGTVGTRECYWKPCISSSSPSPSSSPCYSGYSCYESYQDYQDLNNITGPRSALTIPAITRSAYATSYLAKSGRGEIAFGLLEALLGDTLSTTLQGDRIMTDLLCSGNGENENEEDK</sequence>
<proteinExistence type="predicted"/>
<accession>A0A9P5PZ54</accession>
<gene>
    <name evidence="1" type="ORF">BDP27DRAFT_1418704</name>
</gene>
<evidence type="ECO:0000313" key="1">
    <source>
        <dbReference type="EMBL" id="KAF9071893.1"/>
    </source>
</evidence>
<reference evidence="1" key="1">
    <citation type="submission" date="2020-11" db="EMBL/GenBank/DDBJ databases">
        <authorList>
            <consortium name="DOE Joint Genome Institute"/>
            <person name="Ahrendt S."/>
            <person name="Riley R."/>
            <person name="Andreopoulos W."/>
            <person name="Labutti K."/>
            <person name="Pangilinan J."/>
            <person name="Ruiz-Duenas F.J."/>
            <person name="Barrasa J.M."/>
            <person name="Sanchez-Garcia M."/>
            <person name="Camarero S."/>
            <person name="Miyauchi S."/>
            <person name="Serrano A."/>
            <person name="Linde D."/>
            <person name="Babiker R."/>
            <person name="Drula E."/>
            <person name="Ayuso-Fernandez I."/>
            <person name="Pacheco R."/>
            <person name="Padilla G."/>
            <person name="Ferreira P."/>
            <person name="Barriuso J."/>
            <person name="Kellner H."/>
            <person name="Castanera R."/>
            <person name="Alfaro M."/>
            <person name="Ramirez L."/>
            <person name="Pisabarro A.G."/>
            <person name="Kuo A."/>
            <person name="Tritt A."/>
            <person name="Lipzen A."/>
            <person name="He G."/>
            <person name="Yan M."/>
            <person name="Ng V."/>
            <person name="Cullen D."/>
            <person name="Martin F."/>
            <person name="Rosso M.-N."/>
            <person name="Henrissat B."/>
            <person name="Hibbett D."/>
            <person name="Martinez A.T."/>
            <person name="Grigoriev I.V."/>
        </authorList>
    </citation>
    <scope>NUCLEOTIDE SEQUENCE</scope>
    <source>
        <strain evidence="1">AH 40177</strain>
    </source>
</reference>
<organism evidence="1 2">
    <name type="scientific">Rhodocollybia butyracea</name>
    <dbReference type="NCBI Taxonomy" id="206335"/>
    <lineage>
        <taxon>Eukaryota</taxon>
        <taxon>Fungi</taxon>
        <taxon>Dikarya</taxon>
        <taxon>Basidiomycota</taxon>
        <taxon>Agaricomycotina</taxon>
        <taxon>Agaricomycetes</taxon>
        <taxon>Agaricomycetidae</taxon>
        <taxon>Agaricales</taxon>
        <taxon>Marasmiineae</taxon>
        <taxon>Omphalotaceae</taxon>
        <taxon>Rhodocollybia</taxon>
    </lineage>
</organism>
<protein>
    <submittedName>
        <fullName evidence="1">Uncharacterized protein</fullName>
    </submittedName>
</protein>
<evidence type="ECO:0000313" key="2">
    <source>
        <dbReference type="Proteomes" id="UP000772434"/>
    </source>
</evidence>
<dbReference type="Proteomes" id="UP000772434">
    <property type="component" value="Unassembled WGS sequence"/>
</dbReference>
<dbReference type="AlphaFoldDB" id="A0A9P5PZ54"/>